<feature type="region of interest" description="Disordered" evidence="6">
    <location>
        <begin position="623"/>
        <end position="642"/>
    </location>
</feature>
<dbReference type="FunFam" id="3.30.2410.10:FF:000003">
    <property type="entry name" value="probable E3 ubiquitin-protein ligase HERC4 isoform X1"/>
    <property type="match status" value="1"/>
</dbReference>
<dbReference type="GO" id="GO:0016874">
    <property type="term" value="F:ligase activity"/>
    <property type="evidence" value="ECO:0007669"/>
    <property type="project" value="UniProtKB-KW"/>
</dbReference>
<dbReference type="GO" id="GO:0061630">
    <property type="term" value="F:ubiquitin protein ligase activity"/>
    <property type="evidence" value="ECO:0007669"/>
    <property type="project" value="UniProtKB-EC"/>
</dbReference>
<dbReference type="InterPro" id="IPR035983">
    <property type="entry name" value="Hect_E3_ubiquitin_ligase"/>
</dbReference>
<evidence type="ECO:0000256" key="2">
    <source>
        <dbReference type="ARBA" id="ARBA00012485"/>
    </source>
</evidence>
<dbReference type="InterPro" id="IPR044611">
    <property type="entry name" value="E3A/B/C-like"/>
</dbReference>
<keyword evidence="4 5" id="KW-0833">Ubl conjugation pathway</keyword>
<evidence type="ECO:0000256" key="6">
    <source>
        <dbReference type="SAM" id="MobiDB-lite"/>
    </source>
</evidence>
<gene>
    <name evidence="8" type="ORF">DASC09_036430</name>
</gene>
<dbReference type="GeneID" id="90074293"/>
<evidence type="ECO:0000256" key="1">
    <source>
        <dbReference type="ARBA" id="ARBA00000885"/>
    </source>
</evidence>
<dbReference type="GO" id="GO:0000209">
    <property type="term" value="P:protein polyubiquitination"/>
    <property type="evidence" value="ECO:0007669"/>
    <property type="project" value="InterPro"/>
</dbReference>
<dbReference type="Gene3D" id="3.30.2160.10">
    <property type="entry name" value="Hect, E3 ligase catalytic domain"/>
    <property type="match status" value="1"/>
</dbReference>
<dbReference type="Pfam" id="PF00632">
    <property type="entry name" value="HECT"/>
    <property type="match status" value="1"/>
</dbReference>
<evidence type="ECO:0000256" key="5">
    <source>
        <dbReference type="PROSITE-ProRule" id="PRU00104"/>
    </source>
</evidence>
<dbReference type="AlphaFoldDB" id="A0AAV5QN57"/>
<keyword evidence="8" id="KW-0436">Ligase</keyword>
<dbReference type="PROSITE" id="PS50237">
    <property type="entry name" value="HECT"/>
    <property type="match status" value="1"/>
</dbReference>
<dbReference type="GO" id="GO:0006511">
    <property type="term" value="P:ubiquitin-dependent protein catabolic process"/>
    <property type="evidence" value="ECO:0007669"/>
    <property type="project" value="TreeGrafter"/>
</dbReference>
<name>A0AAV5QN57_9ASCO</name>
<reference evidence="8 9" key="1">
    <citation type="journal article" date="2023" name="Elife">
        <title>Identification of key yeast species and microbe-microbe interactions impacting larval growth of Drosophila in the wild.</title>
        <authorList>
            <person name="Mure A."/>
            <person name="Sugiura Y."/>
            <person name="Maeda R."/>
            <person name="Honda K."/>
            <person name="Sakurai N."/>
            <person name="Takahashi Y."/>
            <person name="Watada M."/>
            <person name="Katoh T."/>
            <person name="Gotoh A."/>
            <person name="Gotoh Y."/>
            <person name="Taniguchi I."/>
            <person name="Nakamura K."/>
            <person name="Hayashi T."/>
            <person name="Katayama T."/>
            <person name="Uemura T."/>
            <person name="Hattori Y."/>
        </authorList>
    </citation>
    <scope>NUCLEOTIDE SEQUENCE [LARGE SCALE GENOMIC DNA]</scope>
    <source>
        <strain evidence="8 9">SC-9</strain>
    </source>
</reference>
<protein>
    <recommendedName>
        <fullName evidence="2">HECT-type E3 ubiquitin transferase</fullName>
        <ecNumber evidence="2">2.3.2.26</ecNumber>
    </recommendedName>
</protein>
<evidence type="ECO:0000259" key="7">
    <source>
        <dbReference type="PROSITE" id="PS50237"/>
    </source>
</evidence>
<dbReference type="Gene3D" id="3.90.1750.10">
    <property type="entry name" value="Hect, E3 ligase catalytic domains"/>
    <property type="match status" value="1"/>
</dbReference>
<dbReference type="Gene3D" id="3.30.2410.10">
    <property type="entry name" value="Hect, E3 ligase catalytic domain"/>
    <property type="match status" value="1"/>
</dbReference>
<dbReference type="Proteomes" id="UP001360560">
    <property type="component" value="Unassembled WGS sequence"/>
</dbReference>
<dbReference type="PANTHER" id="PTHR45700:SF2">
    <property type="entry name" value="UBIQUITIN-PROTEIN LIGASE E3C"/>
    <property type="match status" value="1"/>
</dbReference>
<feature type="domain" description="HECT" evidence="7">
    <location>
        <begin position="754"/>
        <end position="1134"/>
    </location>
</feature>
<sequence length="1134" mass="130291">MSIFNGEFKRGRVINLGGSNNSVSKSSILQKTQNQREKRKILKKRDTSARILQKHIRAYLELKEQKSMISKNWLNIYDKKDINSVVYQFSFFHSVESRQNPRDEYERMVKLSSTLDVDRINDFNIKSLFNSLASSFDYYYDSDAMSAKESLIILSNLSGIISTRKIMSIKVDKLFSSFDKNLHDLVNNKEVENIIANLDFVDPMETFKLFKNSHIIRLNSITAQVSKFDFRRLKIEEISDLDKLKLVSNLSALVQQNAHDLESIKCCIDCIMFVLEAVDSRIEQYGGDQINEYIDYQVIKLPNDIYRRLDYIFSKDFLLLILDMIKRKKASAAILPSLYSSLLKLKSEASKDVSNLFIYLYLFGLPESRKLVFNDKEDDDDVMTDDDSNEMNLKNNRVLFEYILDLSEEQLIKNINKDFLEKFFPSLLHKGLTNESILNEKFFTKDLFLFLEIFSYWLVISTDSMIRNLPENGEAEFLTKNQLISFVKFLKNLCLLLTWNNIKIIGLFNGDPIEESKSESSAFGSSAFGSSAFGSSVFGSSSFESSENINAFGGSEASDSEREEKITHRGISFRDYVLIKKLCFRVLNQLNLIDSRLSLLPKGFWKVNDKRLEEQDRLIPIIAEEEESKQMQDESEDQDGDDEQDIEAFTTHFGGRASLQIDKAKGSKSKILLKNQDIEGVFSILNNLPFFISFDNRVRIFQMLISLDRERGRYDVREFNMLNFLTGQPQEGRNTAEIKRDNLLNDAYDAFGKLGDNFKFPLSVKFIDAYGEPEMGIDGGGITKEFLTSVINEGFNNSELSIFQSNSNHLLYPNPNTILNLKFNNKFLEGNNLKHWEATKLRKVEFLGKVIGKCLYEGVLVDVNFVPFFLKKWKSVGKVSTFDDLNDVDPQLYSGLSKLLNLDDEFFEFSDMSFTITERIKFHKPATKVFNVRTAQEEVVEEAINNENLVTIDLIPNGASVSVNNSNKLQFLNSITNFKLNRCINPQIDIFLKGLYQIIPSHWLNMFNPSELQSLISGGEKDIDINDFKANVEYGGYTEHDDTVKYFWECVEEMTAEEHFKLIKFVTSVPRAPLLGFGDLNPKFGIRNPRGGRERLPTAATCVNLLKLPDYGDKRLLKEKLLYVINSEAGFELS</sequence>
<dbReference type="EC" id="2.3.2.26" evidence="2"/>
<dbReference type="CDD" id="cd00078">
    <property type="entry name" value="HECTc"/>
    <property type="match status" value="1"/>
</dbReference>
<dbReference type="RefSeq" id="XP_064853314.1">
    <property type="nucleotide sequence ID" value="XM_064997242.1"/>
</dbReference>
<evidence type="ECO:0000313" key="9">
    <source>
        <dbReference type="Proteomes" id="UP001360560"/>
    </source>
</evidence>
<feature type="compositionally biased region" description="Polar residues" evidence="6">
    <location>
        <begin position="24"/>
        <end position="33"/>
    </location>
</feature>
<evidence type="ECO:0000256" key="4">
    <source>
        <dbReference type="ARBA" id="ARBA00022786"/>
    </source>
</evidence>
<dbReference type="PANTHER" id="PTHR45700">
    <property type="entry name" value="UBIQUITIN-PROTEIN LIGASE E3C"/>
    <property type="match status" value="1"/>
</dbReference>
<comment type="caution">
    <text evidence="8">The sequence shown here is derived from an EMBL/GenBank/DDBJ whole genome shotgun (WGS) entry which is preliminary data.</text>
</comment>
<keyword evidence="3" id="KW-0808">Transferase</keyword>
<dbReference type="InterPro" id="IPR000569">
    <property type="entry name" value="HECT_dom"/>
</dbReference>
<dbReference type="EMBL" id="BTFZ01000011">
    <property type="protein sequence ID" value="GMM36318.1"/>
    <property type="molecule type" value="Genomic_DNA"/>
</dbReference>
<evidence type="ECO:0000256" key="3">
    <source>
        <dbReference type="ARBA" id="ARBA00022679"/>
    </source>
</evidence>
<proteinExistence type="predicted"/>
<feature type="active site" description="Glycyl thioester intermediate" evidence="5">
    <location>
        <position position="1102"/>
    </location>
</feature>
<dbReference type="SMART" id="SM00119">
    <property type="entry name" value="HECTc"/>
    <property type="match status" value="1"/>
</dbReference>
<evidence type="ECO:0000313" key="8">
    <source>
        <dbReference type="EMBL" id="GMM36318.1"/>
    </source>
</evidence>
<accession>A0AAV5QN57</accession>
<comment type="catalytic activity">
    <reaction evidence="1">
        <text>S-ubiquitinyl-[E2 ubiquitin-conjugating enzyme]-L-cysteine + [acceptor protein]-L-lysine = [E2 ubiquitin-conjugating enzyme]-L-cysteine + N(6)-ubiquitinyl-[acceptor protein]-L-lysine.</text>
        <dbReference type="EC" id="2.3.2.26"/>
    </reaction>
</comment>
<keyword evidence="9" id="KW-1185">Reference proteome</keyword>
<organism evidence="8 9">
    <name type="scientific">Saccharomycopsis crataegensis</name>
    <dbReference type="NCBI Taxonomy" id="43959"/>
    <lineage>
        <taxon>Eukaryota</taxon>
        <taxon>Fungi</taxon>
        <taxon>Dikarya</taxon>
        <taxon>Ascomycota</taxon>
        <taxon>Saccharomycotina</taxon>
        <taxon>Saccharomycetes</taxon>
        <taxon>Saccharomycopsidaceae</taxon>
        <taxon>Saccharomycopsis</taxon>
    </lineage>
</organism>
<feature type="region of interest" description="Disordered" evidence="6">
    <location>
        <begin position="24"/>
        <end position="44"/>
    </location>
</feature>
<dbReference type="SUPFAM" id="SSF56204">
    <property type="entry name" value="Hect, E3 ligase catalytic domain"/>
    <property type="match status" value="1"/>
</dbReference>